<gene>
    <name evidence="1" type="ORF">TBRA_LOCUS14196</name>
</gene>
<protein>
    <submittedName>
        <fullName evidence="1">Uncharacterized protein</fullName>
    </submittedName>
</protein>
<sequence>MEKSRLLRGKRNAPPTMIISITAPVSRPFPPIVLPSLSYKRSVLQWKRLRAAYFFPSSTRSLHIDMGKSKKTRALTVD</sequence>
<evidence type="ECO:0000313" key="2">
    <source>
        <dbReference type="Proteomes" id="UP000479190"/>
    </source>
</evidence>
<name>A0A6H5IXX0_9HYME</name>
<dbReference type="EMBL" id="CADCXV010001207">
    <property type="protein sequence ID" value="CAB0042583.1"/>
    <property type="molecule type" value="Genomic_DNA"/>
</dbReference>
<accession>A0A6H5IXX0</accession>
<reference evidence="1 2" key="1">
    <citation type="submission" date="2020-02" db="EMBL/GenBank/DDBJ databases">
        <authorList>
            <person name="Ferguson B K."/>
        </authorList>
    </citation>
    <scope>NUCLEOTIDE SEQUENCE [LARGE SCALE GENOMIC DNA]</scope>
</reference>
<keyword evidence="2" id="KW-1185">Reference proteome</keyword>
<proteinExistence type="predicted"/>
<evidence type="ECO:0000313" key="1">
    <source>
        <dbReference type="EMBL" id="CAB0042583.1"/>
    </source>
</evidence>
<organism evidence="1 2">
    <name type="scientific">Trichogramma brassicae</name>
    <dbReference type="NCBI Taxonomy" id="86971"/>
    <lineage>
        <taxon>Eukaryota</taxon>
        <taxon>Metazoa</taxon>
        <taxon>Ecdysozoa</taxon>
        <taxon>Arthropoda</taxon>
        <taxon>Hexapoda</taxon>
        <taxon>Insecta</taxon>
        <taxon>Pterygota</taxon>
        <taxon>Neoptera</taxon>
        <taxon>Endopterygota</taxon>
        <taxon>Hymenoptera</taxon>
        <taxon>Apocrita</taxon>
        <taxon>Proctotrupomorpha</taxon>
        <taxon>Chalcidoidea</taxon>
        <taxon>Trichogrammatidae</taxon>
        <taxon>Trichogramma</taxon>
    </lineage>
</organism>
<dbReference type="Proteomes" id="UP000479190">
    <property type="component" value="Unassembled WGS sequence"/>
</dbReference>
<dbReference type="AlphaFoldDB" id="A0A6H5IXX0"/>